<dbReference type="PANTHER" id="PTHR30258">
    <property type="entry name" value="TYPE II SECRETION SYSTEM PROTEIN GSPE-RELATED"/>
    <property type="match status" value="1"/>
</dbReference>
<dbReference type="PANTHER" id="PTHR30258:SF1">
    <property type="entry name" value="PROTEIN TRANSPORT PROTEIN HOFB HOMOLOG"/>
    <property type="match status" value="1"/>
</dbReference>
<evidence type="ECO:0000313" key="5">
    <source>
        <dbReference type="EMBL" id="QAR33904.1"/>
    </source>
</evidence>
<organism evidence="5 6">
    <name type="scientific">Geovibrio thiophilus</name>
    <dbReference type="NCBI Taxonomy" id="139438"/>
    <lineage>
        <taxon>Bacteria</taxon>
        <taxon>Pseudomonadati</taxon>
        <taxon>Deferribacterota</taxon>
        <taxon>Deferribacteres</taxon>
        <taxon>Deferribacterales</taxon>
        <taxon>Geovibrionaceae</taxon>
        <taxon>Geovibrio</taxon>
    </lineage>
</organism>
<dbReference type="Gene3D" id="3.30.450.90">
    <property type="match status" value="1"/>
</dbReference>
<dbReference type="Gene3D" id="3.40.50.300">
    <property type="entry name" value="P-loop containing nucleotide triphosphate hydrolases"/>
    <property type="match status" value="1"/>
</dbReference>
<evidence type="ECO:0000313" key="6">
    <source>
        <dbReference type="Proteomes" id="UP000287502"/>
    </source>
</evidence>
<dbReference type="InterPro" id="IPR001482">
    <property type="entry name" value="T2SS/T4SS_dom"/>
</dbReference>
<keyword evidence="3" id="KW-0067">ATP-binding</keyword>
<dbReference type="GO" id="GO:0005886">
    <property type="term" value="C:plasma membrane"/>
    <property type="evidence" value="ECO:0007669"/>
    <property type="project" value="TreeGrafter"/>
</dbReference>
<keyword evidence="6" id="KW-1185">Reference proteome</keyword>
<dbReference type="GO" id="GO:0016887">
    <property type="term" value="F:ATP hydrolysis activity"/>
    <property type="evidence" value="ECO:0007669"/>
    <property type="project" value="TreeGrafter"/>
</dbReference>
<keyword evidence="2" id="KW-0547">Nucleotide-binding</keyword>
<comment type="similarity">
    <text evidence="1">Belongs to the GSP E family.</text>
</comment>
<dbReference type="FunFam" id="3.40.50.300:FF:000398">
    <property type="entry name" value="Type IV pilus assembly ATPase PilB"/>
    <property type="match status" value="1"/>
</dbReference>
<evidence type="ECO:0000256" key="1">
    <source>
        <dbReference type="ARBA" id="ARBA00006611"/>
    </source>
</evidence>
<name>A0A3R5XXW2_9BACT</name>
<dbReference type="InterPro" id="IPR037257">
    <property type="entry name" value="T2SS_E_N_sf"/>
</dbReference>
<evidence type="ECO:0000256" key="2">
    <source>
        <dbReference type="ARBA" id="ARBA00022741"/>
    </source>
</evidence>
<dbReference type="InterPro" id="IPR003593">
    <property type="entry name" value="AAA+_ATPase"/>
</dbReference>
<accession>A0A3R5XXW2</accession>
<gene>
    <name evidence="5" type="ORF">EP073_10965</name>
</gene>
<dbReference type="KEGG" id="gtl:EP073_10965"/>
<dbReference type="AlphaFoldDB" id="A0A3R5XXW2"/>
<proteinExistence type="inferred from homology"/>
<dbReference type="Pfam" id="PF05157">
    <property type="entry name" value="MshEN"/>
    <property type="match status" value="1"/>
</dbReference>
<protein>
    <submittedName>
        <fullName evidence="5">Type II/IV secretion system protein</fullName>
    </submittedName>
</protein>
<dbReference type="Proteomes" id="UP000287502">
    <property type="component" value="Chromosome"/>
</dbReference>
<dbReference type="RefSeq" id="WP_128467189.1">
    <property type="nucleotide sequence ID" value="NZ_CP035108.1"/>
</dbReference>
<evidence type="ECO:0000256" key="3">
    <source>
        <dbReference type="ARBA" id="ARBA00022840"/>
    </source>
</evidence>
<sequence>MKKINDEFMELLVQERVLTEEDKNNLLKKFNRSAADILHYLIEGGAASRDLMAKLWGDSINKAYVDLGRTMINFELFTMLPSDIAKKYRVVPLYKFGDTVTVAVSDPENMEAIRACEKYFEASVSTVFAMPEDLEDTLEISYQDTTKIDEFLAKISVDSLVKGTSKITAGQLQRMAGDQSIIELVRAIMLIGIKEGASDIHIEPQENFVRVRYRIDGVLQDLLKFDVIILTGLISRLKVMSNLDITERRLPLDGRCVLKLKNRAIDFRISTVPSIYGEKAVLRILGQKDSKTVPSLTDLNFSKSIYTKLNLLMENPNGVFFVTGPTGSGKTTTLYALLKYLNEPGVNIMTIEDPVEYRLQGLTQVQVNNAVGLGFVNTLRSFLRQDPDIILIGEIRDTETAKIAAQAALTGHLVLATMHTNSAMEAVTRLLEIGVEPFLVAPSMIGVMSQRLIRRICDHCKEPYELKPEEIMRYFYEWDGKTKVQFYKGKGCPKCHGSGYKGRIAIHELLMIDHEVRKMIAEGANILQVQEYTMAKGGYKTLRYDGLKKILRGLTSIEELNRVTVSEDIAEANL</sequence>
<dbReference type="InterPro" id="IPR027417">
    <property type="entry name" value="P-loop_NTPase"/>
</dbReference>
<dbReference type="EMBL" id="CP035108">
    <property type="protein sequence ID" value="QAR33904.1"/>
    <property type="molecule type" value="Genomic_DNA"/>
</dbReference>
<feature type="domain" description="Bacterial type II secretion system protein E" evidence="4">
    <location>
        <begin position="383"/>
        <end position="397"/>
    </location>
</feature>
<dbReference type="PROSITE" id="PS00662">
    <property type="entry name" value="T2SP_E"/>
    <property type="match status" value="1"/>
</dbReference>
<reference evidence="5 6" key="1">
    <citation type="submission" date="2019-01" db="EMBL/GenBank/DDBJ databases">
        <title>Geovibrio thiophilus DSM 11263, complete genome.</title>
        <authorList>
            <person name="Spring S."/>
            <person name="Bunk B."/>
            <person name="Sproer C."/>
        </authorList>
    </citation>
    <scope>NUCLEOTIDE SEQUENCE [LARGE SCALE GENOMIC DNA]</scope>
    <source>
        <strain evidence="5 6">DSM 11263</strain>
    </source>
</reference>
<dbReference type="GO" id="GO:0005524">
    <property type="term" value="F:ATP binding"/>
    <property type="evidence" value="ECO:0007669"/>
    <property type="project" value="UniProtKB-KW"/>
</dbReference>
<dbReference type="SUPFAM" id="SSF160246">
    <property type="entry name" value="EspE N-terminal domain-like"/>
    <property type="match status" value="1"/>
</dbReference>
<dbReference type="SUPFAM" id="SSF52540">
    <property type="entry name" value="P-loop containing nucleoside triphosphate hydrolases"/>
    <property type="match status" value="1"/>
</dbReference>
<dbReference type="InterPro" id="IPR007831">
    <property type="entry name" value="T2SS_GspE_N"/>
</dbReference>
<dbReference type="CDD" id="cd01129">
    <property type="entry name" value="PulE-GspE-like"/>
    <property type="match status" value="1"/>
</dbReference>
<dbReference type="SMART" id="SM00382">
    <property type="entry name" value="AAA"/>
    <property type="match status" value="1"/>
</dbReference>
<dbReference type="OrthoDB" id="9805147at2"/>
<evidence type="ECO:0000259" key="4">
    <source>
        <dbReference type="PROSITE" id="PS00662"/>
    </source>
</evidence>
<dbReference type="Pfam" id="PF00437">
    <property type="entry name" value="T2SSE"/>
    <property type="match status" value="1"/>
</dbReference>
<dbReference type="Gene3D" id="3.30.300.160">
    <property type="entry name" value="Type II secretion system, protein E, N-terminal domain"/>
    <property type="match status" value="1"/>
</dbReference>